<dbReference type="Gene3D" id="2.10.10.20">
    <property type="entry name" value="Carbohydrate-binding module superfamily 5/12"/>
    <property type="match status" value="2"/>
</dbReference>
<organism evidence="5 6">
    <name type="scientific">Chitinibacter fontanus</name>
    <dbReference type="NCBI Taxonomy" id="1737446"/>
    <lineage>
        <taxon>Bacteria</taxon>
        <taxon>Pseudomonadati</taxon>
        <taxon>Pseudomonadota</taxon>
        <taxon>Betaproteobacteria</taxon>
        <taxon>Neisseriales</taxon>
        <taxon>Chitinibacteraceae</taxon>
        <taxon>Chitinibacter</taxon>
    </lineage>
</organism>
<name>A0A7D5VAY9_9NEIS</name>
<feature type="signal peptide" evidence="3">
    <location>
        <begin position="1"/>
        <end position="27"/>
    </location>
</feature>
<gene>
    <name evidence="5" type="ORF">HZU75_13370</name>
</gene>
<dbReference type="InterPro" id="IPR036573">
    <property type="entry name" value="CBM_sf_5/12"/>
</dbReference>
<dbReference type="SUPFAM" id="SSF51055">
    <property type="entry name" value="Carbohydrate binding domain"/>
    <property type="match status" value="2"/>
</dbReference>
<dbReference type="EMBL" id="CP058952">
    <property type="protein sequence ID" value="QLI82435.1"/>
    <property type="molecule type" value="Genomic_DNA"/>
</dbReference>
<feature type="domain" description="Chitin-binding type-3" evidence="4">
    <location>
        <begin position="495"/>
        <end position="544"/>
    </location>
</feature>
<keyword evidence="1" id="KW-0378">Hydrolase</keyword>
<feature type="domain" description="Chitin-binding type-3" evidence="4">
    <location>
        <begin position="621"/>
        <end position="667"/>
    </location>
</feature>
<keyword evidence="3" id="KW-0732">Signal</keyword>
<evidence type="ECO:0000256" key="3">
    <source>
        <dbReference type="SAM" id="SignalP"/>
    </source>
</evidence>
<evidence type="ECO:0000313" key="5">
    <source>
        <dbReference type="EMBL" id="QLI82435.1"/>
    </source>
</evidence>
<protein>
    <recommendedName>
        <fullName evidence="4">Chitin-binding type-3 domain-containing protein</fullName>
    </recommendedName>
</protein>
<dbReference type="KEGG" id="cfon:HZU75_13370"/>
<evidence type="ECO:0000259" key="4">
    <source>
        <dbReference type="SMART" id="SM00495"/>
    </source>
</evidence>
<dbReference type="InterPro" id="IPR003610">
    <property type="entry name" value="CBM5/12"/>
</dbReference>
<dbReference type="GO" id="GO:0005975">
    <property type="term" value="P:carbohydrate metabolic process"/>
    <property type="evidence" value="ECO:0007669"/>
    <property type="project" value="InterPro"/>
</dbReference>
<keyword evidence="6" id="KW-1185">Reference proteome</keyword>
<dbReference type="AlphaFoldDB" id="A0A7D5VAY9"/>
<feature type="compositionally biased region" description="Low complexity" evidence="2">
    <location>
        <begin position="543"/>
        <end position="583"/>
    </location>
</feature>
<dbReference type="RefSeq" id="WP_180306515.1">
    <property type="nucleotide sequence ID" value="NZ_CP058952.1"/>
</dbReference>
<dbReference type="CDD" id="cd12215">
    <property type="entry name" value="ChiC_BD"/>
    <property type="match status" value="2"/>
</dbReference>
<evidence type="ECO:0000313" key="6">
    <source>
        <dbReference type="Proteomes" id="UP000510822"/>
    </source>
</evidence>
<proteinExistence type="predicted"/>
<dbReference type="GO" id="GO:0005576">
    <property type="term" value="C:extracellular region"/>
    <property type="evidence" value="ECO:0007669"/>
    <property type="project" value="InterPro"/>
</dbReference>
<dbReference type="SMART" id="SM00495">
    <property type="entry name" value="ChtBD3"/>
    <property type="match status" value="2"/>
</dbReference>
<dbReference type="GO" id="GO:0004553">
    <property type="term" value="F:hydrolase activity, hydrolyzing O-glycosyl compounds"/>
    <property type="evidence" value="ECO:0007669"/>
    <property type="project" value="InterPro"/>
</dbReference>
<dbReference type="GO" id="GO:0030246">
    <property type="term" value="F:carbohydrate binding"/>
    <property type="evidence" value="ECO:0007669"/>
    <property type="project" value="InterPro"/>
</dbReference>
<sequence>MHKTNKILRTAVLGCLLSSQLATPLLAAVPGWSTSKISMGGVINGGSELPLLQQRPVDSLFTYAGQGGDGDRESILTTDTKVAKLMQYIRGMESNLSGQTFMPTIVFYTVDGSSSHYTIQLDLSNDSEKHYLRNHYINLISLLKQLQGYKDAKHPVPATLLLNPDFLGEMHKSCQPGYCPTPFDYAVPVASGLSEAFDYLGINKADIPAEFMAGGTTLPNYIRSLNWLVRKFGPDIPYGWHYNVWAGDQTGHGWLHQASQNAALITPHATAVKDFLLQMKVYGNPETNMNPDFIAFDKWERDVFSKMAQNGLQGGYLYNAPTYGVYTEYVKQVSQQLGNKPVMLWQIPGGHLQVNGDVDTRADHASSDATYFLGDANVDSAASNLQAYYGNLAMPTNSSYLLNGAVTVKDFLKCPSSETGCWQTGHLNQLKAANVFSVIWGGGSTTSIAGTDNVADDGGWLWSRIKALGLNNGTGSNAPIPTPVPTATPVGGSSCNAWQATSVYQAGACVSKGGQNYTAMWYTVGDDPATNSGPDGSGKVWRTAATTNTTPTPSPVATATPTPIATASATPSATPAPTVSPAPTATPVVTATPKPSVTPTVAPTATPAATATPSGGITACATAWSASTAYSIAGTIVSYGKHNYQSKWWTVNENPSQTGQWGVWADLGACQ</sequence>
<dbReference type="Proteomes" id="UP000510822">
    <property type="component" value="Chromosome"/>
</dbReference>
<evidence type="ECO:0000256" key="2">
    <source>
        <dbReference type="SAM" id="MobiDB-lite"/>
    </source>
</evidence>
<accession>A0A7D5VAY9</accession>
<feature type="region of interest" description="Disordered" evidence="2">
    <location>
        <begin position="527"/>
        <end position="583"/>
    </location>
</feature>
<evidence type="ECO:0000256" key="1">
    <source>
        <dbReference type="ARBA" id="ARBA00022801"/>
    </source>
</evidence>
<feature type="chain" id="PRO_5028977319" description="Chitin-binding type-3 domain-containing protein" evidence="3">
    <location>
        <begin position="28"/>
        <end position="671"/>
    </location>
</feature>
<reference evidence="5 6" key="1">
    <citation type="journal article" date="2016" name="Int. J. Syst. Evol. Microbiol.">
        <title>Chitinibacter fontanus sp. nov., isolated from a spring.</title>
        <authorList>
            <person name="Sheu S.Y."/>
            <person name="Li Y.S."/>
            <person name="Young C.C."/>
            <person name="Chen W.M."/>
        </authorList>
    </citation>
    <scope>NUCLEOTIDE SEQUENCE [LARGE SCALE GENOMIC DNA]</scope>
    <source>
        <strain evidence="5 6">STM-7</strain>
    </source>
</reference>